<dbReference type="EMBL" id="CAMGYJ010000009">
    <property type="protein sequence ID" value="CAI0472741.1"/>
    <property type="molecule type" value="Genomic_DNA"/>
</dbReference>
<comment type="caution">
    <text evidence="1">The sequence shown here is derived from an EMBL/GenBank/DDBJ whole genome shotgun (WGS) entry which is preliminary data.</text>
</comment>
<keyword evidence="2" id="KW-1185">Reference proteome</keyword>
<organism evidence="1 2">
    <name type="scientific">Linum tenue</name>
    <dbReference type="NCBI Taxonomy" id="586396"/>
    <lineage>
        <taxon>Eukaryota</taxon>
        <taxon>Viridiplantae</taxon>
        <taxon>Streptophyta</taxon>
        <taxon>Embryophyta</taxon>
        <taxon>Tracheophyta</taxon>
        <taxon>Spermatophyta</taxon>
        <taxon>Magnoliopsida</taxon>
        <taxon>eudicotyledons</taxon>
        <taxon>Gunneridae</taxon>
        <taxon>Pentapetalae</taxon>
        <taxon>rosids</taxon>
        <taxon>fabids</taxon>
        <taxon>Malpighiales</taxon>
        <taxon>Linaceae</taxon>
        <taxon>Linum</taxon>
    </lineage>
</organism>
<proteinExistence type="predicted"/>
<evidence type="ECO:0000313" key="1">
    <source>
        <dbReference type="EMBL" id="CAI0472741.1"/>
    </source>
</evidence>
<dbReference type="SUPFAM" id="SSF81383">
    <property type="entry name" value="F-box domain"/>
    <property type="match status" value="1"/>
</dbReference>
<reference evidence="1" key="1">
    <citation type="submission" date="2022-08" db="EMBL/GenBank/DDBJ databases">
        <authorList>
            <person name="Gutierrez-Valencia J."/>
        </authorList>
    </citation>
    <scope>NUCLEOTIDE SEQUENCE</scope>
</reference>
<dbReference type="AlphaFoldDB" id="A0AAV0PP85"/>
<evidence type="ECO:0008006" key="3">
    <source>
        <dbReference type="Google" id="ProtNLM"/>
    </source>
</evidence>
<dbReference type="Proteomes" id="UP001154282">
    <property type="component" value="Unassembled WGS sequence"/>
</dbReference>
<protein>
    <recommendedName>
        <fullName evidence="3">F-box domain-containing protein</fullName>
    </recommendedName>
</protein>
<name>A0AAV0PP85_9ROSI</name>
<sequence length="221" mass="25083">MASGTPISKLGDDLLEEVLIRSFPNPRSACRSKPVCKRWNTLISNARFNRRFVSHHHHHDRNGAESPPPRIILLSKDDPLPSLLSCFLPVPDGLRSHFIIWDSFEDLLLCGFQKTRGELGQVVLDLQSVHEAMGRPSFSARSFRTQEAVRNKGGEIGLRRSSQQFRSRRWPGVCVLRFSSIPRPLRICNEGRVLFRNPVRAARVLFRVSRMVEDKGCASST</sequence>
<dbReference type="Gene3D" id="1.20.1280.50">
    <property type="match status" value="1"/>
</dbReference>
<evidence type="ECO:0000313" key="2">
    <source>
        <dbReference type="Proteomes" id="UP001154282"/>
    </source>
</evidence>
<dbReference type="InterPro" id="IPR036047">
    <property type="entry name" value="F-box-like_dom_sf"/>
</dbReference>
<gene>
    <name evidence="1" type="ORF">LITE_LOCUS39368</name>
</gene>
<accession>A0AAV0PP85</accession>